<comment type="caution">
    <text evidence="2">The sequence shown here is derived from an EMBL/GenBank/DDBJ whole genome shotgun (WGS) entry which is preliminary data.</text>
</comment>
<dbReference type="InterPro" id="IPR019052">
    <property type="entry name" value="DUF2383"/>
</dbReference>
<dbReference type="Gene3D" id="1.20.1260.10">
    <property type="match status" value="1"/>
</dbReference>
<dbReference type="InterPro" id="IPR012347">
    <property type="entry name" value="Ferritin-like"/>
</dbReference>
<name>A0ABT9Z6R2_9BACI</name>
<gene>
    <name evidence="2" type="ORF">J2S02_004317</name>
</gene>
<protein>
    <submittedName>
        <fullName evidence="2">Bacterioferritin</fullName>
        <ecNumber evidence="2">1.16.3.1</ecNumber>
    </submittedName>
</protein>
<dbReference type="EMBL" id="JAUSTZ010000013">
    <property type="protein sequence ID" value="MDQ0227953.1"/>
    <property type="molecule type" value="Genomic_DNA"/>
</dbReference>
<organism evidence="2 3">
    <name type="scientific">Metabacillus niabensis</name>
    <dbReference type="NCBI Taxonomy" id="324854"/>
    <lineage>
        <taxon>Bacteria</taxon>
        <taxon>Bacillati</taxon>
        <taxon>Bacillota</taxon>
        <taxon>Bacilli</taxon>
        <taxon>Bacillales</taxon>
        <taxon>Bacillaceae</taxon>
        <taxon>Metabacillus</taxon>
    </lineage>
</organism>
<dbReference type="InterPro" id="IPR009078">
    <property type="entry name" value="Ferritin-like_SF"/>
</dbReference>
<evidence type="ECO:0000313" key="3">
    <source>
        <dbReference type="Proteomes" id="UP001232245"/>
    </source>
</evidence>
<dbReference type="Pfam" id="PF09537">
    <property type="entry name" value="DUF2383"/>
    <property type="match status" value="1"/>
</dbReference>
<keyword evidence="3" id="KW-1185">Reference proteome</keyword>
<keyword evidence="2" id="KW-0560">Oxidoreductase</keyword>
<evidence type="ECO:0000259" key="1">
    <source>
        <dbReference type="Pfam" id="PF09537"/>
    </source>
</evidence>
<dbReference type="RefSeq" id="WP_095300890.1">
    <property type="nucleotide sequence ID" value="NZ_JAUSTZ010000013.1"/>
</dbReference>
<dbReference type="GO" id="GO:0004322">
    <property type="term" value="F:ferroxidase activity"/>
    <property type="evidence" value="ECO:0007669"/>
    <property type="project" value="UniProtKB-EC"/>
</dbReference>
<feature type="domain" description="DUF2383" evidence="1">
    <location>
        <begin position="6"/>
        <end position="110"/>
    </location>
</feature>
<accession>A0ABT9Z6R2</accession>
<dbReference type="EC" id="1.16.3.1" evidence="2"/>
<dbReference type="Proteomes" id="UP001232245">
    <property type="component" value="Unassembled WGS sequence"/>
</dbReference>
<dbReference type="SUPFAM" id="SSF47240">
    <property type="entry name" value="Ferritin-like"/>
    <property type="match status" value="1"/>
</dbReference>
<proteinExistence type="predicted"/>
<sequence>MNNETIVEELNTILRGTYMGIRSMEHYIQRTDDLSVKSTFQSMQQEVKQNAQALAERIQNLGGVPADDEGLSGSIHSFMHKVMLPNSSEAMIKDAIKGNENYGVEYSEEVVKGDLDIESKRIVENIIDTNRRHVSLLKEIIERY</sequence>
<evidence type="ECO:0000313" key="2">
    <source>
        <dbReference type="EMBL" id="MDQ0227953.1"/>
    </source>
</evidence>
<reference evidence="2 3" key="1">
    <citation type="submission" date="2023-07" db="EMBL/GenBank/DDBJ databases">
        <title>Genomic Encyclopedia of Type Strains, Phase IV (KMG-IV): sequencing the most valuable type-strain genomes for metagenomic binning, comparative biology and taxonomic classification.</title>
        <authorList>
            <person name="Goeker M."/>
        </authorList>
    </citation>
    <scope>NUCLEOTIDE SEQUENCE [LARGE SCALE GENOMIC DNA]</scope>
    <source>
        <strain evidence="2 3">DSM 17723</strain>
    </source>
</reference>
<dbReference type="CDD" id="cd00657">
    <property type="entry name" value="Ferritin_like"/>
    <property type="match status" value="1"/>
</dbReference>